<keyword evidence="3" id="KW-1185">Reference proteome</keyword>
<organism evidence="2 3">
    <name type="scientific">Thermomonospora echinospora</name>
    <dbReference type="NCBI Taxonomy" id="1992"/>
    <lineage>
        <taxon>Bacteria</taxon>
        <taxon>Bacillati</taxon>
        <taxon>Actinomycetota</taxon>
        <taxon>Actinomycetes</taxon>
        <taxon>Streptosporangiales</taxon>
        <taxon>Thermomonosporaceae</taxon>
        <taxon>Thermomonospora</taxon>
    </lineage>
</organism>
<sequence>MTAVNGSAPAPAEWDAEHAVHAAEAADLVGAQFPALAGAPVEPLATGWDNTVFLVGGRWIFRFPRRAIAVPGVEREIAYLPGLAPHLPLPVPVPELAGRPAGGFPWPFWGARHLPGRELVDAGLPDARRTVAAAGAGAFLRALHDPRLVEEAGAGLPRDPLRRGDPSVRVPMARERLERLAGQGLWEPDEAVTDLLAEGARLGASADRPVVCHGDLHPRHLLVGEDGRAAGVIDWGDLCLADPAVDLSLAYSAFTGPARSAMLSAYGPVNAERELRARVLAVFLCAALAEYAASIGHMAMCRETLTGLRRAVGG</sequence>
<dbReference type="Pfam" id="PF01636">
    <property type="entry name" value="APH"/>
    <property type="match status" value="1"/>
</dbReference>
<name>A0A1H6DFM7_9ACTN</name>
<dbReference type="InterPro" id="IPR011009">
    <property type="entry name" value="Kinase-like_dom_sf"/>
</dbReference>
<evidence type="ECO:0000313" key="2">
    <source>
        <dbReference type="EMBL" id="SEG84034.1"/>
    </source>
</evidence>
<dbReference type="EMBL" id="FNVO01000016">
    <property type="protein sequence ID" value="SEG84034.1"/>
    <property type="molecule type" value="Genomic_DNA"/>
</dbReference>
<reference evidence="3" key="1">
    <citation type="submission" date="2016-10" db="EMBL/GenBank/DDBJ databases">
        <authorList>
            <person name="Varghese N."/>
            <person name="Submissions S."/>
        </authorList>
    </citation>
    <scope>NUCLEOTIDE SEQUENCE [LARGE SCALE GENOMIC DNA]</scope>
    <source>
        <strain evidence="3">DSM 43163</strain>
    </source>
</reference>
<keyword evidence="2" id="KW-0808">Transferase</keyword>
<dbReference type="InterPro" id="IPR051678">
    <property type="entry name" value="AGP_Transferase"/>
</dbReference>
<evidence type="ECO:0000259" key="1">
    <source>
        <dbReference type="Pfam" id="PF01636"/>
    </source>
</evidence>
<dbReference type="PANTHER" id="PTHR21310">
    <property type="entry name" value="AMINOGLYCOSIDE PHOSPHOTRANSFERASE-RELATED-RELATED"/>
    <property type="match status" value="1"/>
</dbReference>
<proteinExistence type="predicted"/>
<gene>
    <name evidence="2" type="ORF">SAMN04489712_116130</name>
</gene>
<dbReference type="PANTHER" id="PTHR21310:SF42">
    <property type="entry name" value="BIFUNCTIONAL AAC_APH"/>
    <property type="match status" value="1"/>
</dbReference>
<accession>A0A1H6DFM7</accession>
<dbReference type="SUPFAM" id="SSF56112">
    <property type="entry name" value="Protein kinase-like (PK-like)"/>
    <property type="match status" value="1"/>
</dbReference>
<protein>
    <submittedName>
        <fullName evidence="2">Predicted kinase, aminoglycoside phosphotransferase (APT) family</fullName>
    </submittedName>
</protein>
<dbReference type="Gene3D" id="3.90.1200.10">
    <property type="match status" value="1"/>
</dbReference>
<dbReference type="InterPro" id="IPR002575">
    <property type="entry name" value="Aminoglycoside_PTrfase"/>
</dbReference>
<keyword evidence="2" id="KW-0418">Kinase</keyword>
<dbReference type="AlphaFoldDB" id="A0A1H6DFM7"/>
<dbReference type="Gene3D" id="3.30.200.20">
    <property type="entry name" value="Phosphorylase Kinase, domain 1"/>
    <property type="match status" value="1"/>
</dbReference>
<feature type="domain" description="Aminoglycoside phosphotransferase" evidence="1">
    <location>
        <begin position="41"/>
        <end position="267"/>
    </location>
</feature>
<evidence type="ECO:0000313" key="3">
    <source>
        <dbReference type="Proteomes" id="UP000236723"/>
    </source>
</evidence>
<dbReference type="Proteomes" id="UP000236723">
    <property type="component" value="Unassembled WGS sequence"/>
</dbReference>
<dbReference type="GO" id="GO:0016301">
    <property type="term" value="F:kinase activity"/>
    <property type="evidence" value="ECO:0007669"/>
    <property type="project" value="UniProtKB-KW"/>
</dbReference>